<dbReference type="EMBL" id="BDGI01000174">
    <property type="protein sequence ID" value="GAV30337.1"/>
    <property type="molecule type" value="Genomic_DNA"/>
</dbReference>
<feature type="compositionally biased region" description="Acidic residues" evidence="1">
    <location>
        <begin position="69"/>
        <end position="102"/>
    </location>
</feature>
<organism evidence="2 3">
    <name type="scientific">Pichia membranifaciens</name>
    <dbReference type="NCBI Taxonomy" id="4926"/>
    <lineage>
        <taxon>Eukaryota</taxon>
        <taxon>Fungi</taxon>
        <taxon>Dikarya</taxon>
        <taxon>Ascomycota</taxon>
        <taxon>Saccharomycotina</taxon>
        <taxon>Pichiomycetes</taxon>
        <taxon>Pichiales</taxon>
        <taxon>Pichiaceae</taxon>
        <taxon>Pichia</taxon>
    </lineage>
</organism>
<feature type="region of interest" description="Disordered" evidence="1">
    <location>
        <begin position="196"/>
        <end position="237"/>
    </location>
</feature>
<evidence type="ECO:0000256" key="1">
    <source>
        <dbReference type="SAM" id="MobiDB-lite"/>
    </source>
</evidence>
<comment type="caution">
    <text evidence="2">The sequence shown here is derived from an EMBL/GenBank/DDBJ whole genome shotgun (WGS) entry which is preliminary data.</text>
</comment>
<feature type="region of interest" description="Disordered" evidence="1">
    <location>
        <begin position="1"/>
        <end position="117"/>
    </location>
</feature>
<sequence length="237" mass="26750">MPKNGQRAVKDLRLRRSRRAGSSETDSENRYGNFHRARGDEADEDDEKNDEELRTDGSGSGGQERGLENDDDDNEDNEDDEDDAEEENEHTDDSEGDIDDDLNSVFDSTSLSDFTEHPVPINFTYNYKPQQMMNLKMPTNVPAGEKSGRTISVINWTDVPLSQIAMKYNVSKSVIGPTLQVLRDFEKRNTKALQESIKRNRAASQEKKMLKESEEKSRVDEVENGKAKGENGREQGG</sequence>
<feature type="compositionally biased region" description="Basic and acidic residues" evidence="1">
    <location>
        <begin position="204"/>
        <end position="237"/>
    </location>
</feature>
<evidence type="ECO:0000313" key="3">
    <source>
        <dbReference type="Proteomes" id="UP000186136"/>
    </source>
</evidence>
<name>A0A1Q2YLA0_9ASCO</name>
<feature type="compositionally biased region" description="Acidic residues" evidence="1">
    <location>
        <begin position="41"/>
        <end position="50"/>
    </location>
</feature>
<protein>
    <submittedName>
        <fullName evidence="2">Uncharacterized protein</fullName>
    </submittedName>
</protein>
<keyword evidence="3" id="KW-1185">Reference proteome</keyword>
<proteinExistence type="predicted"/>
<dbReference type="Proteomes" id="UP000186136">
    <property type="component" value="Unassembled WGS sequence"/>
</dbReference>
<dbReference type="OrthoDB" id="10565241at2759"/>
<gene>
    <name evidence="2" type="ORF">PMKS-003848</name>
</gene>
<dbReference type="AlphaFoldDB" id="A0A1Q2YLA0"/>
<accession>A0A1Q2YLA0</accession>
<evidence type="ECO:0000313" key="2">
    <source>
        <dbReference type="EMBL" id="GAV30337.1"/>
    </source>
</evidence>
<reference evidence="2 3" key="1">
    <citation type="submission" date="2016-08" db="EMBL/GenBank/DDBJ databases">
        <title>Whole genome shotgun sequence of Pichia membranifaciens KS47-1.</title>
        <authorList>
            <person name="Konishi M."/>
            <person name="Ishida M."/>
            <person name="Arakawa T."/>
            <person name="Kato Y."/>
            <person name="Horiuchi J."/>
        </authorList>
    </citation>
    <scope>NUCLEOTIDE SEQUENCE [LARGE SCALE GENOMIC DNA]</scope>
    <source>
        <strain evidence="2 3">KS47-1</strain>
    </source>
</reference>